<dbReference type="Proteomes" id="UP000478052">
    <property type="component" value="Unassembled WGS sequence"/>
</dbReference>
<feature type="region of interest" description="Disordered" evidence="1">
    <location>
        <begin position="1117"/>
        <end position="1155"/>
    </location>
</feature>
<accession>A0A6G0Y6A2</accession>
<sequence length="1233" mass="141053">WSAVQFVEDNILYMCQSKDLDKNVKIGQSCMVKWKDRRKYLAKVLKKGRKSVIETFLQHQMKNTINSKTVESVSKEISKTITSSECVIVTEDKTPPANITLPTINNAFEFSNEIDNDDSPVAKMSDLTNTALISEESFDHLIKNISIIVSDENPPIASIVTLINEFKINSEIGNDESSVHEMFDLINVPFSEDDFFLEICEHIINNKSMIVSDENIPDCLSTFNKFDINNDESSVTEIFDLANVPFSEETCEHLINSKNIILSDEKTHTTSTLPIINSFEVNNAMDNDNSTKTSDLVNTPISEDTFDRLVNSKDINVCSQKIPPASTLPINIEIDNDDSPVAKTSDLTNTPISEDTFDRLVNSKDINVCSQKIPPASTLPINIEIDNDDSPVAKTSDLTNTPISEEKEHVKMSVISKQSSRSAKRYHGLQVSKNSDITDTHDIPQYEELSSDEFYSSPGYIPHFENNIDSEFEVSDIDDLTQTSLQLNTEQSDEIENNETLLNVQRAKKQPKNQNKLVRDKRVYCLYCELLVSNFPRHLERQHALEEDVRSFITQPKKSQERLKCLELIKNKGNLYYNRKVLEQKQGSIIVGRRPKSHDKVDTNDYLPCKHCFKFFKKKKLYRHANRCIFQESLCSETAGLPKKRNKIMQSAMLLQTTNDFKKLHEEVFSSMKSDEVSFVAQNDNLICSFGARLLQNHRQHHLVGYISQRMRQLSKFLTVLRSMVPDLTDFKDFFEPKHYKTVVDAANQLSGYDEEKNTYLYPSVAMKIGHSILQCADILESQIIIEDSNQEKLQKVKNFYQIFQKEWKYSVSSNAGQDLNKKKFNKSVTLPDAKDITILHTFISNQLSTGVNLIKNGEINQNTYKMVCQALLTKIILLNRRRSGEVQRIKLHDYLNRSKTKMQEEIHKSLTDVEAKLSEYFVRFVIRGKRGRGVPVLLTSDMKESLDLLIQIRNECNILESNEHIFAIPFTVVGVYRGSDCLRKAAIECKASSPDLLTSTKLRKHIATMSQLLNLTSNDKEQLANFMGHDLAIHNDYYKLPDETLQISRISKILLAMESGNVHELRGKTLEEFDEYMMPNDTEDEDEKDDSEGNNDDSTSKDRILTKKCDNESYYVPPKTVKDTKQGKKLIKRPANSNGKCNKESCDSDDSFEPDNKKIRVVTKSTRNDYVKWSNSEINAIKRAMGKFIALHKIPQQHDCLLAIKNEPALKKRSWKKIKFQVANLIKKSIKQ</sequence>
<reference evidence="2 3" key="1">
    <citation type="submission" date="2019-08" db="EMBL/GenBank/DDBJ databases">
        <title>Whole genome of Aphis craccivora.</title>
        <authorList>
            <person name="Voronova N.V."/>
            <person name="Shulinski R.S."/>
            <person name="Bandarenka Y.V."/>
            <person name="Zhorov D.G."/>
            <person name="Warner D."/>
        </authorList>
    </citation>
    <scope>NUCLEOTIDE SEQUENCE [LARGE SCALE GENOMIC DNA]</scope>
    <source>
        <strain evidence="2">180601</strain>
        <tissue evidence="2">Whole Body</tissue>
    </source>
</reference>
<name>A0A6G0Y6A2_APHCR</name>
<dbReference type="AlphaFoldDB" id="A0A6G0Y6A2"/>
<dbReference type="EMBL" id="VUJU01005854">
    <property type="protein sequence ID" value="KAF0750083.1"/>
    <property type="molecule type" value="Genomic_DNA"/>
</dbReference>
<organism evidence="2 3">
    <name type="scientific">Aphis craccivora</name>
    <name type="common">Cowpea aphid</name>
    <dbReference type="NCBI Taxonomy" id="307492"/>
    <lineage>
        <taxon>Eukaryota</taxon>
        <taxon>Metazoa</taxon>
        <taxon>Ecdysozoa</taxon>
        <taxon>Arthropoda</taxon>
        <taxon>Hexapoda</taxon>
        <taxon>Insecta</taxon>
        <taxon>Pterygota</taxon>
        <taxon>Neoptera</taxon>
        <taxon>Paraneoptera</taxon>
        <taxon>Hemiptera</taxon>
        <taxon>Sternorrhyncha</taxon>
        <taxon>Aphidomorpha</taxon>
        <taxon>Aphidoidea</taxon>
        <taxon>Aphididae</taxon>
        <taxon>Aphidini</taxon>
        <taxon>Aphis</taxon>
        <taxon>Aphis</taxon>
    </lineage>
</organism>
<keyword evidence="3" id="KW-1185">Reference proteome</keyword>
<proteinExistence type="predicted"/>
<dbReference type="PANTHER" id="PTHR33480">
    <property type="entry name" value="SET DOMAIN-CONTAINING PROTEIN-RELATED"/>
    <property type="match status" value="1"/>
</dbReference>
<feature type="non-terminal residue" evidence="2">
    <location>
        <position position="1"/>
    </location>
</feature>
<evidence type="ECO:0000256" key="1">
    <source>
        <dbReference type="SAM" id="MobiDB-lite"/>
    </source>
</evidence>
<evidence type="ECO:0000313" key="2">
    <source>
        <dbReference type="EMBL" id="KAF0750083.1"/>
    </source>
</evidence>
<feature type="compositionally biased region" description="Acidic residues" evidence="1">
    <location>
        <begin position="1082"/>
        <end position="1096"/>
    </location>
</feature>
<feature type="region of interest" description="Disordered" evidence="1">
    <location>
        <begin position="1080"/>
        <end position="1104"/>
    </location>
</feature>
<gene>
    <name evidence="2" type="ORF">FWK35_00026592</name>
</gene>
<protein>
    <submittedName>
        <fullName evidence="2">Uncharacterized protein</fullName>
    </submittedName>
</protein>
<comment type="caution">
    <text evidence="2">The sequence shown here is derived from an EMBL/GenBank/DDBJ whole genome shotgun (WGS) entry which is preliminary data.</text>
</comment>
<evidence type="ECO:0000313" key="3">
    <source>
        <dbReference type="Proteomes" id="UP000478052"/>
    </source>
</evidence>
<dbReference type="PANTHER" id="PTHR33480:SF1">
    <property type="entry name" value="TYR RECOMBINASE DOMAIN-CONTAINING PROTEIN"/>
    <property type="match status" value="1"/>
</dbReference>
<dbReference type="OrthoDB" id="6630365at2759"/>